<protein>
    <submittedName>
        <fullName evidence="1">IncF plasmid conjugative transfer pilus assembly protein TraK</fullName>
    </submittedName>
</protein>
<name>A0A8B0SRS3_KLEPN</name>
<evidence type="ECO:0000313" key="1">
    <source>
        <dbReference type="EMBL" id="QTX13965.1"/>
    </source>
</evidence>
<geneLocation type="plasmid" evidence="1">
    <name>p17-15-vir-like</name>
</geneLocation>
<proteinExistence type="predicted"/>
<dbReference type="EMBL" id="MN956836">
    <property type="protein sequence ID" value="QTX13965.1"/>
    <property type="molecule type" value="Genomic_DNA"/>
</dbReference>
<dbReference type="AlphaFoldDB" id="A0A8B0SRS3"/>
<reference evidence="1" key="1">
    <citation type="submission" date="2020-01" db="EMBL/GenBank/DDBJ databases">
        <authorList>
            <person name="Qin S."/>
        </authorList>
    </citation>
    <scope>NUCLEOTIDE SEQUENCE</scope>
    <source>
        <strain evidence="1">CVir17-16-YZ6g</strain>
        <plasmid evidence="1">p17-15-vir-like</plasmid>
    </source>
</reference>
<accession>A0A8B0SRS3</accession>
<sequence>MRYLPVFALQLDKLSVIPNNEKNPLAGLIFYAKTWATSYWGS</sequence>
<keyword evidence="1" id="KW-0614">Plasmid</keyword>
<organism evidence="1">
    <name type="scientific">Klebsiella pneumoniae</name>
    <dbReference type="NCBI Taxonomy" id="573"/>
    <lineage>
        <taxon>Bacteria</taxon>
        <taxon>Pseudomonadati</taxon>
        <taxon>Pseudomonadota</taxon>
        <taxon>Gammaproteobacteria</taxon>
        <taxon>Enterobacterales</taxon>
        <taxon>Enterobacteriaceae</taxon>
        <taxon>Klebsiella/Raoultella group</taxon>
        <taxon>Klebsiella</taxon>
        <taxon>Klebsiella pneumoniae complex</taxon>
    </lineage>
</organism>